<name>A0A433KRE3_9GAMM</name>
<accession>A0A433KRE3</accession>
<protein>
    <submittedName>
        <fullName evidence="1">Uncharacterized protein</fullName>
    </submittedName>
</protein>
<gene>
    <name evidence="1" type="ORF">ELY38_08635</name>
</gene>
<dbReference type="EMBL" id="RZHF01000010">
    <property type="protein sequence ID" value="RUR32162.1"/>
    <property type="molecule type" value="Genomic_DNA"/>
</dbReference>
<evidence type="ECO:0000313" key="1">
    <source>
        <dbReference type="EMBL" id="RUR32162.1"/>
    </source>
</evidence>
<keyword evidence="2" id="KW-1185">Reference proteome</keyword>
<reference evidence="1 2" key="1">
    <citation type="submission" date="2018-12" db="EMBL/GenBank/DDBJ databases">
        <title>three novel Halomonas strain isolated from plants.</title>
        <authorList>
            <person name="Sun C."/>
        </authorList>
    </citation>
    <scope>NUCLEOTIDE SEQUENCE [LARGE SCALE GENOMIC DNA]</scope>
    <source>
        <strain evidence="1 2">JCM 18142</strain>
    </source>
</reference>
<dbReference type="Proteomes" id="UP000287023">
    <property type="component" value="Unassembled WGS sequence"/>
</dbReference>
<sequence length="104" mass="10810">MANRLIGLAVILLVALLPVAQGIAATSFEVKTMVEASVMLPDTQALHDCARLNAQGSCNSPCSTAHVGKSALTDSVLLLSSFCPKGYSSHFGRVLSGPDPFPPK</sequence>
<evidence type="ECO:0000313" key="2">
    <source>
        <dbReference type="Proteomes" id="UP000287023"/>
    </source>
</evidence>
<comment type="caution">
    <text evidence="1">The sequence shown here is derived from an EMBL/GenBank/DDBJ whole genome shotgun (WGS) entry which is preliminary data.</text>
</comment>
<dbReference type="AlphaFoldDB" id="A0A433KRE3"/>
<organism evidence="1 2">
    <name type="scientific">Vreelandella nanhaiensis</name>
    <dbReference type="NCBI Taxonomy" id="1258546"/>
    <lineage>
        <taxon>Bacteria</taxon>
        <taxon>Pseudomonadati</taxon>
        <taxon>Pseudomonadota</taxon>
        <taxon>Gammaproteobacteria</taxon>
        <taxon>Oceanospirillales</taxon>
        <taxon>Halomonadaceae</taxon>
        <taxon>Vreelandella</taxon>
    </lineage>
</organism>
<proteinExistence type="predicted"/>